<dbReference type="RefSeq" id="WP_198442308.1">
    <property type="nucleotide sequence ID" value="NZ_CBCSHE010000014.1"/>
</dbReference>
<dbReference type="SUPFAM" id="SSF56024">
    <property type="entry name" value="Phospholipase D/nuclease"/>
    <property type="match status" value="1"/>
</dbReference>
<dbReference type="GO" id="GO:0003824">
    <property type="term" value="F:catalytic activity"/>
    <property type="evidence" value="ECO:0007669"/>
    <property type="project" value="InterPro"/>
</dbReference>
<dbReference type="Gene3D" id="3.30.870.10">
    <property type="entry name" value="Endonuclease Chain A"/>
    <property type="match status" value="1"/>
</dbReference>
<keyword evidence="3" id="KW-1185">Reference proteome</keyword>
<protein>
    <recommendedName>
        <fullName evidence="1">PLD phosphodiesterase domain-containing protein</fullName>
    </recommendedName>
</protein>
<name>A0A7T3V4M8_9SPIR</name>
<reference evidence="2 3" key="1">
    <citation type="submission" date="2020-11" db="EMBL/GenBank/DDBJ databases">
        <title>Treponema Peruensis nv. sp., first commensal Treponema isolated from human feces.</title>
        <authorList>
            <person name="Belkhou C."/>
            <person name="Raes J."/>
        </authorList>
    </citation>
    <scope>NUCLEOTIDE SEQUENCE [LARGE SCALE GENOMIC DNA]</scope>
    <source>
        <strain evidence="2 3">RCC2812</strain>
    </source>
</reference>
<dbReference type="KEGG" id="tper:IWA51_09965"/>
<gene>
    <name evidence="2" type="ORF">IWA51_09965</name>
</gene>
<evidence type="ECO:0000313" key="2">
    <source>
        <dbReference type="EMBL" id="QQA00583.1"/>
    </source>
</evidence>
<evidence type="ECO:0000259" key="1">
    <source>
        <dbReference type="PROSITE" id="PS50035"/>
    </source>
</evidence>
<dbReference type="EMBL" id="CP064936">
    <property type="protein sequence ID" value="QQA00583.1"/>
    <property type="molecule type" value="Genomic_DNA"/>
</dbReference>
<feature type="domain" description="PLD phosphodiesterase" evidence="1">
    <location>
        <begin position="46"/>
        <end position="76"/>
    </location>
</feature>
<evidence type="ECO:0000313" key="3">
    <source>
        <dbReference type="Proteomes" id="UP000595224"/>
    </source>
</evidence>
<accession>A0A7T3V4M8</accession>
<proteinExistence type="predicted"/>
<dbReference type="Proteomes" id="UP000595224">
    <property type="component" value="Chromosome"/>
</dbReference>
<dbReference type="InterPro" id="IPR001736">
    <property type="entry name" value="PLipase_D/transphosphatidylase"/>
</dbReference>
<dbReference type="GO" id="GO:0006793">
    <property type="term" value="P:phosphorus metabolic process"/>
    <property type="evidence" value="ECO:0007669"/>
    <property type="project" value="UniProtKB-ARBA"/>
</dbReference>
<dbReference type="AlphaFoldDB" id="A0A7T3V4M8"/>
<dbReference type="PROSITE" id="PS50035">
    <property type="entry name" value="PLD"/>
    <property type="match status" value="1"/>
</dbReference>
<organism evidence="2 3">
    <name type="scientific">Treponema peruense</name>
    <dbReference type="NCBI Taxonomy" id="2787628"/>
    <lineage>
        <taxon>Bacteria</taxon>
        <taxon>Pseudomonadati</taxon>
        <taxon>Spirochaetota</taxon>
        <taxon>Spirochaetia</taxon>
        <taxon>Spirochaetales</taxon>
        <taxon>Treponemataceae</taxon>
        <taxon>Treponema</taxon>
    </lineage>
</organism>
<sequence>MIARDFSLKTIGNENLSNFDVYTVKDSIFEGEGIISEDSNSEEIKQNQDIHAKMYLMDYKKDSLLYFGSANATHNGFFKNVEALV</sequence>